<feature type="region of interest" description="Disordered" evidence="6">
    <location>
        <begin position="473"/>
        <end position="522"/>
    </location>
</feature>
<evidence type="ECO:0000256" key="6">
    <source>
        <dbReference type="SAM" id="MobiDB-lite"/>
    </source>
</evidence>
<keyword evidence="2 5" id="KW-0677">Repeat</keyword>
<dbReference type="AlphaFoldDB" id="A0A8J2NMN7"/>
<dbReference type="GO" id="GO:0051015">
    <property type="term" value="F:actin filament binding"/>
    <property type="evidence" value="ECO:0007669"/>
    <property type="project" value="TreeGrafter"/>
</dbReference>
<feature type="compositionally biased region" description="Pro residues" evidence="6">
    <location>
        <begin position="491"/>
        <end position="504"/>
    </location>
</feature>
<evidence type="ECO:0000256" key="2">
    <source>
        <dbReference type="ARBA" id="ARBA00022737"/>
    </source>
</evidence>
<feature type="repeat" description="WD" evidence="4">
    <location>
        <begin position="127"/>
        <end position="169"/>
    </location>
</feature>
<feature type="domain" description="DUF1899" evidence="7">
    <location>
        <begin position="4"/>
        <end position="68"/>
    </location>
</feature>
<feature type="repeat" description="WD" evidence="4">
    <location>
        <begin position="77"/>
        <end position="119"/>
    </location>
</feature>
<dbReference type="SMART" id="SM01166">
    <property type="entry name" value="DUF1899"/>
    <property type="match status" value="1"/>
</dbReference>
<dbReference type="InterPro" id="IPR015505">
    <property type="entry name" value="Coronin"/>
</dbReference>
<gene>
    <name evidence="8" type="ORF">AFUS01_LOCUS4879</name>
</gene>
<accession>A0A8J2NMN7</accession>
<keyword evidence="9" id="KW-1185">Reference proteome</keyword>
<dbReference type="PROSITE" id="PS50082">
    <property type="entry name" value="WD_REPEATS_2"/>
    <property type="match status" value="2"/>
</dbReference>
<proteinExistence type="inferred from homology"/>
<evidence type="ECO:0000256" key="3">
    <source>
        <dbReference type="ARBA" id="ARBA00023054"/>
    </source>
</evidence>
<evidence type="ECO:0000313" key="9">
    <source>
        <dbReference type="Proteomes" id="UP000708208"/>
    </source>
</evidence>
<dbReference type="FunFam" id="2.130.10.10:FF:000003">
    <property type="entry name" value="Coronin"/>
    <property type="match status" value="1"/>
</dbReference>
<dbReference type="Pfam" id="PF00400">
    <property type="entry name" value="WD40"/>
    <property type="match status" value="2"/>
</dbReference>
<dbReference type="PROSITE" id="PS00678">
    <property type="entry name" value="WD_REPEATS_1"/>
    <property type="match status" value="1"/>
</dbReference>
<name>A0A8J2NMN7_9HEXA</name>
<dbReference type="Pfam" id="PF16300">
    <property type="entry name" value="WD40_4"/>
    <property type="match status" value="1"/>
</dbReference>
<organism evidence="8 9">
    <name type="scientific">Allacma fusca</name>
    <dbReference type="NCBI Taxonomy" id="39272"/>
    <lineage>
        <taxon>Eukaryota</taxon>
        <taxon>Metazoa</taxon>
        <taxon>Ecdysozoa</taxon>
        <taxon>Arthropoda</taxon>
        <taxon>Hexapoda</taxon>
        <taxon>Collembola</taxon>
        <taxon>Symphypleona</taxon>
        <taxon>Sminthuridae</taxon>
        <taxon>Allacma</taxon>
    </lineage>
</organism>
<dbReference type="OrthoDB" id="1850764at2759"/>
<comment type="similarity">
    <text evidence="5">Belongs to the WD repeat coronin family.</text>
</comment>
<dbReference type="InterPro" id="IPR001680">
    <property type="entry name" value="WD40_rpt"/>
</dbReference>
<reference evidence="8" key="1">
    <citation type="submission" date="2021-06" db="EMBL/GenBank/DDBJ databases">
        <authorList>
            <person name="Hodson N. C."/>
            <person name="Mongue J. A."/>
            <person name="Jaron S. K."/>
        </authorList>
    </citation>
    <scope>NUCLEOTIDE SEQUENCE</scope>
</reference>
<dbReference type="PROSITE" id="PS50294">
    <property type="entry name" value="WD_REPEATS_REGION"/>
    <property type="match status" value="1"/>
</dbReference>
<keyword evidence="1 4" id="KW-0853">WD repeat</keyword>
<evidence type="ECO:0000256" key="4">
    <source>
        <dbReference type="PROSITE-ProRule" id="PRU00221"/>
    </source>
</evidence>
<evidence type="ECO:0000256" key="1">
    <source>
        <dbReference type="ARBA" id="ARBA00022574"/>
    </source>
</evidence>
<dbReference type="Pfam" id="PF08953">
    <property type="entry name" value="DUF1899"/>
    <property type="match status" value="1"/>
</dbReference>
<dbReference type="SMART" id="SM01167">
    <property type="entry name" value="DUF1900"/>
    <property type="match status" value="1"/>
</dbReference>
<dbReference type="InterPro" id="IPR019775">
    <property type="entry name" value="WD40_repeat_CS"/>
</dbReference>
<evidence type="ECO:0000259" key="7">
    <source>
        <dbReference type="SMART" id="SM01166"/>
    </source>
</evidence>
<dbReference type="PANTHER" id="PTHR10856">
    <property type="entry name" value="CORONIN"/>
    <property type="match status" value="1"/>
</dbReference>
<evidence type="ECO:0000313" key="8">
    <source>
        <dbReference type="EMBL" id="CAG7709895.1"/>
    </source>
</evidence>
<dbReference type="Proteomes" id="UP000708208">
    <property type="component" value="Unassembled WGS sequence"/>
</dbReference>
<keyword evidence="3" id="KW-0175">Coiled coil</keyword>
<dbReference type="SMART" id="SM00320">
    <property type="entry name" value="WD40"/>
    <property type="match status" value="3"/>
</dbReference>
<evidence type="ECO:0000256" key="5">
    <source>
        <dbReference type="RuleBase" id="RU280818"/>
    </source>
</evidence>
<dbReference type="GO" id="GO:0007015">
    <property type="term" value="P:actin filament organization"/>
    <property type="evidence" value="ECO:0007669"/>
    <property type="project" value="TreeGrafter"/>
</dbReference>
<dbReference type="InterPro" id="IPR015048">
    <property type="entry name" value="DUF1899"/>
</dbReference>
<comment type="caution">
    <text evidence="8">The sequence shown here is derived from an EMBL/GenBank/DDBJ whole genome shotgun (WGS) entry which is preliminary data.</text>
</comment>
<protein>
    <recommendedName>
        <fullName evidence="5">Coronin</fullName>
    </recommendedName>
</protein>
<dbReference type="PANTHER" id="PTHR10856:SF0">
    <property type="entry name" value="CORONIN"/>
    <property type="match status" value="1"/>
</dbReference>
<feature type="region of interest" description="Disordered" evidence="6">
    <location>
        <begin position="413"/>
        <end position="437"/>
    </location>
</feature>
<feature type="compositionally biased region" description="Polar residues" evidence="6">
    <location>
        <begin position="418"/>
        <end position="428"/>
    </location>
</feature>
<sequence length="522" mass="57516">MSFRVVRSSKFRHVYGTALKREQCYDNIRVSKSSWDSTFCAVNPKFLAIIVESAGGGAFIVLPHNKVGRINPDYPLVGGHKGPVLDIAWCPHNDNVIASGSEDCVVKVWQIPDHGLSRTLTESVVDLVYHQRRVGLVLWHPTALNVLLTAGSDNQVVIWNVGTGEPLVEIDCHPDLVYSACWNWNGSQLVTTCKDKKIRLINPRTGEVEEEALSHEGSKGTRAIFLKNGLVFTTGFSKMSERQYSLRAPEHLDEPIVTVELDTSNGVMFPLYDADTNLVYLCGKGDSVIRYFEITAEPPFVHYINTFQTPDPQRGVGMMPKRGSDTTCCEISRFYRLNNSGFCQVVSMTVPRKSELFQEDLYPDTPGDSPACTAEEWMEGKDPDPILISLKDGFQESAKKVLNVKKKANILDKRTSKSQHLSVGSSAGDSHEEADDDAPAAAIPLKVVEDMQDEIRKLKAMIVKHEKRIRTLEAAAAGGKDAGTEKSDADAPPPLPTSEPPPPYITVSSNSHSPDNLAPDEV</sequence>
<dbReference type="EMBL" id="CAJVCH010030715">
    <property type="protein sequence ID" value="CAG7709895.1"/>
    <property type="molecule type" value="Genomic_DNA"/>
</dbReference>